<dbReference type="InterPro" id="IPR051961">
    <property type="entry name" value="Fungal_Metabolite_Diox"/>
</dbReference>
<name>A0A7S1TKN7_9RHOD</name>
<dbReference type="Gene3D" id="2.60.120.620">
    <property type="entry name" value="q2cbj1_9rhob like domain"/>
    <property type="match status" value="1"/>
</dbReference>
<dbReference type="PANTHER" id="PTHR37563:SF2">
    <property type="entry name" value="PHYTANOYL-COA DIOXYGENASE FAMILY PROTEIN (AFU_ORTHOLOGUE AFUA_2G03330)"/>
    <property type="match status" value="1"/>
</dbReference>
<gene>
    <name evidence="1" type="ORF">EAUS1353_LOCUS1185</name>
</gene>
<organism evidence="1">
    <name type="scientific">Erythrolobus australicus</name>
    <dbReference type="NCBI Taxonomy" id="1077150"/>
    <lineage>
        <taxon>Eukaryota</taxon>
        <taxon>Rhodophyta</taxon>
        <taxon>Bangiophyceae</taxon>
        <taxon>Porphyridiales</taxon>
        <taxon>Porphyridiaceae</taxon>
        <taxon>Erythrolobus</taxon>
    </lineage>
</organism>
<protein>
    <submittedName>
        <fullName evidence="1">Uncharacterized protein</fullName>
    </submittedName>
</protein>
<dbReference type="PANTHER" id="PTHR37563">
    <property type="entry name" value="PHYTANOYL-COA DIOXYGENASE FAMILY PROTEIN (AFU_ORTHOLOGUE AFUA_2G03330)"/>
    <property type="match status" value="1"/>
</dbReference>
<evidence type="ECO:0000313" key="1">
    <source>
        <dbReference type="EMBL" id="CAD9239447.1"/>
    </source>
</evidence>
<sequence length="395" mass="42607">MNAWATLAPTPVKGATKSVIVRSGSVRDRRAPSRRRSARCEAMGTAARAKTLGAVLGGAACAMKAQLCSSLVESALAVSASAAASYAPAPVSARDVAAQLLVCLVVLAAGWFGIKASLENESAEREKVLEEKVRVQRRAMAQSDANFLEAGDIACLQEEMRLRGVVRINKVLDKKSCIVMLQYINDTLDMSKATKRNASKLAADVFGNVYCKKNRWDLKLAYEEPVQSSLKDCVSSVQTELLQLCGSDAKLVELAALVSDPGSTRQPVHPDTAFRDTPSVYTCFVALQDVRPNMGPTLFIPGSNNAEAQKDFQEAGERGGPVLQRPFELALLSRGDASLFDSRTLHCGTENDSLQRRVLFYFSFQRSGSDNPNASVSTIRNELRGKVTLADVLSA</sequence>
<reference evidence="1" key="1">
    <citation type="submission" date="2021-01" db="EMBL/GenBank/DDBJ databases">
        <authorList>
            <person name="Corre E."/>
            <person name="Pelletier E."/>
            <person name="Niang G."/>
            <person name="Scheremetjew M."/>
            <person name="Finn R."/>
            <person name="Kale V."/>
            <person name="Holt S."/>
            <person name="Cochrane G."/>
            <person name="Meng A."/>
            <person name="Brown T."/>
            <person name="Cohen L."/>
        </authorList>
    </citation>
    <scope>NUCLEOTIDE SEQUENCE</scope>
    <source>
        <strain evidence="1">CCMP3124</strain>
    </source>
</reference>
<dbReference type="AlphaFoldDB" id="A0A7S1TKN7"/>
<dbReference type="InterPro" id="IPR008775">
    <property type="entry name" value="Phytyl_CoA_dOase-like"/>
</dbReference>
<accession>A0A7S1TKN7</accession>
<proteinExistence type="predicted"/>
<dbReference type="SUPFAM" id="SSF51197">
    <property type="entry name" value="Clavaminate synthase-like"/>
    <property type="match status" value="1"/>
</dbReference>
<dbReference type="EMBL" id="HBGI01001826">
    <property type="protein sequence ID" value="CAD9239447.1"/>
    <property type="molecule type" value="Transcribed_RNA"/>
</dbReference>
<dbReference type="Pfam" id="PF05721">
    <property type="entry name" value="PhyH"/>
    <property type="match status" value="1"/>
</dbReference>